<dbReference type="PROSITE" id="PS51257">
    <property type="entry name" value="PROKAR_LIPOPROTEIN"/>
    <property type="match status" value="1"/>
</dbReference>
<comment type="caution">
    <text evidence="1">The sequence shown here is derived from an EMBL/GenBank/DDBJ whole genome shotgun (WGS) entry which is preliminary data.</text>
</comment>
<protein>
    <submittedName>
        <fullName evidence="1">Uncharacterized protein</fullName>
    </submittedName>
</protein>
<evidence type="ECO:0000313" key="2">
    <source>
        <dbReference type="Proteomes" id="UP000642809"/>
    </source>
</evidence>
<dbReference type="EMBL" id="BMYF01000020">
    <property type="protein sequence ID" value="GHB46962.1"/>
    <property type="molecule type" value="Genomic_DNA"/>
</dbReference>
<evidence type="ECO:0000313" key="1">
    <source>
        <dbReference type="EMBL" id="GHB46962.1"/>
    </source>
</evidence>
<name>A0A8J3D0T3_9BACT</name>
<dbReference type="Proteomes" id="UP000642809">
    <property type="component" value="Unassembled WGS sequence"/>
</dbReference>
<proteinExistence type="predicted"/>
<reference evidence="1" key="1">
    <citation type="journal article" date="2014" name="Int. J. Syst. Evol. Microbiol.">
        <title>Complete genome sequence of Corynebacterium casei LMG S-19264T (=DSM 44701T), isolated from a smear-ripened cheese.</title>
        <authorList>
            <consortium name="US DOE Joint Genome Institute (JGI-PGF)"/>
            <person name="Walter F."/>
            <person name="Albersmeier A."/>
            <person name="Kalinowski J."/>
            <person name="Ruckert C."/>
        </authorList>
    </citation>
    <scope>NUCLEOTIDE SEQUENCE</scope>
    <source>
        <strain evidence="1">KCTC 23224</strain>
    </source>
</reference>
<dbReference type="RefSeq" id="WP_189584430.1">
    <property type="nucleotide sequence ID" value="NZ_BMYF01000020.1"/>
</dbReference>
<gene>
    <name evidence="1" type="ORF">GCM10008106_29840</name>
</gene>
<accession>A0A8J3D0T3</accession>
<sequence length="195" mass="23398">MKLYVSILLLFVLVACQTKEPYDPSNHLSKQEQQALLLSTVRYFGHLPKKGTHENKFDEVFDEYYSKLVLDYTLEAYIPHDGYEYYMISRIAPSLKQKKVALAIRVQRDAEKNITYYEEIFRTWKFEIPEMLEKSMMLFDLMIKGEDLSPYYPQNSGKEEFIEFPDERTYFDTEERRWKLYTVSDPETSLEQEEE</sequence>
<keyword evidence="2" id="KW-1185">Reference proteome</keyword>
<organism evidence="1 2">
    <name type="scientific">Mongoliitalea lutea</name>
    <dbReference type="NCBI Taxonomy" id="849756"/>
    <lineage>
        <taxon>Bacteria</taxon>
        <taxon>Pseudomonadati</taxon>
        <taxon>Bacteroidota</taxon>
        <taxon>Cytophagia</taxon>
        <taxon>Cytophagales</taxon>
        <taxon>Cyclobacteriaceae</taxon>
        <taxon>Mongoliitalea</taxon>
    </lineage>
</organism>
<dbReference type="AlphaFoldDB" id="A0A8J3D0T3"/>
<reference evidence="1" key="2">
    <citation type="submission" date="2020-09" db="EMBL/GenBank/DDBJ databases">
        <authorList>
            <person name="Sun Q."/>
            <person name="Kim S."/>
        </authorList>
    </citation>
    <scope>NUCLEOTIDE SEQUENCE</scope>
    <source>
        <strain evidence="1">KCTC 23224</strain>
    </source>
</reference>